<dbReference type="EMBL" id="JBHFNT010000004">
    <property type="protein sequence ID" value="MFB2832939.1"/>
    <property type="molecule type" value="Genomic_DNA"/>
</dbReference>
<dbReference type="InterPro" id="IPR010982">
    <property type="entry name" value="Lambda_DNA-bd_dom_sf"/>
</dbReference>
<dbReference type="PANTHER" id="PTHR46797:SF1">
    <property type="entry name" value="METHYLPHOSPHONATE SYNTHASE"/>
    <property type="match status" value="1"/>
</dbReference>
<dbReference type="PROSITE" id="PS50943">
    <property type="entry name" value="HTH_CROC1"/>
    <property type="match status" value="1"/>
</dbReference>
<dbReference type="Gene3D" id="1.10.260.40">
    <property type="entry name" value="lambda repressor-like DNA-binding domains"/>
    <property type="match status" value="1"/>
</dbReference>
<evidence type="ECO:0000259" key="2">
    <source>
        <dbReference type="PROSITE" id="PS50943"/>
    </source>
</evidence>
<dbReference type="CDD" id="cd00093">
    <property type="entry name" value="HTH_XRE"/>
    <property type="match status" value="1"/>
</dbReference>
<dbReference type="PANTHER" id="PTHR46797">
    <property type="entry name" value="HTH-TYPE TRANSCRIPTIONAL REGULATOR"/>
    <property type="match status" value="1"/>
</dbReference>
<evidence type="ECO:0000256" key="1">
    <source>
        <dbReference type="ARBA" id="ARBA00023125"/>
    </source>
</evidence>
<gene>
    <name evidence="3" type="ORF">ACE1CA_00240</name>
</gene>
<name>A0ABV4WCY6_9CYAN</name>
<evidence type="ECO:0000313" key="4">
    <source>
        <dbReference type="Proteomes" id="UP001576780"/>
    </source>
</evidence>
<dbReference type="RefSeq" id="WP_413275415.1">
    <property type="nucleotide sequence ID" value="NZ_JBHFNT010000004.1"/>
</dbReference>
<reference evidence="3 4" key="1">
    <citation type="submission" date="2024-09" db="EMBL/GenBank/DDBJ databases">
        <title>Floridaenema gen nov. (Aerosakkonemataceae, Aerosakkonematales ord. nov., Cyanobacteria) from benthic tropical and subtropical fresh waters, with the description of four new species.</title>
        <authorList>
            <person name="Moretto J.A."/>
            <person name="Berthold D.E."/>
            <person name="Lefler F.W."/>
            <person name="Huang I.-S."/>
            <person name="Laughinghouse H. IV."/>
        </authorList>
    </citation>
    <scope>NUCLEOTIDE SEQUENCE [LARGE SCALE GENOMIC DNA]</scope>
    <source>
        <strain evidence="3 4">BLCC-F167</strain>
    </source>
</reference>
<protein>
    <submittedName>
        <fullName evidence="3">Helix-turn-helix domain-containing protein</fullName>
    </submittedName>
</protein>
<evidence type="ECO:0000313" key="3">
    <source>
        <dbReference type="EMBL" id="MFB2832939.1"/>
    </source>
</evidence>
<dbReference type="InterPro" id="IPR050807">
    <property type="entry name" value="TransReg_Diox_bact_type"/>
</dbReference>
<comment type="caution">
    <text evidence="3">The sequence shown here is derived from an EMBL/GenBank/DDBJ whole genome shotgun (WGS) entry which is preliminary data.</text>
</comment>
<dbReference type="Proteomes" id="UP001576780">
    <property type="component" value="Unassembled WGS sequence"/>
</dbReference>
<organism evidence="3 4">
    <name type="scientific">Floridaenema evergladense BLCC-F167</name>
    <dbReference type="NCBI Taxonomy" id="3153639"/>
    <lineage>
        <taxon>Bacteria</taxon>
        <taxon>Bacillati</taxon>
        <taxon>Cyanobacteriota</taxon>
        <taxon>Cyanophyceae</taxon>
        <taxon>Oscillatoriophycideae</taxon>
        <taxon>Aerosakkonematales</taxon>
        <taxon>Aerosakkonemataceae</taxon>
        <taxon>Floridanema</taxon>
        <taxon>Floridanema evergladense</taxon>
    </lineage>
</organism>
<keyword evidence="1" id="KW-0238">DNA-binding</keyword>
<sequence length="72" mass="8464">MNNYPYIEIGKKIRHARQEKELSQRQLAKLAGTTQGEIWQIEQGKRYRIDYFLLCKISEVLEIKIPTLSKVG</sequence>
<dbReference type="Pfam" id="PF01381">
    <property type="entry name" value="HTH_3"/>
    <property type="match status" value="1"/>
</dbReference>
<proteinExistence type="predicted"/>
<keyword evidence="4" id="KW-1185">Reference proteome</keyword>
<dbReference type="InterPro" id="IPR001387">
    <property type="entry name" value="Cro/C1-type_HTH"/>
</dbReference>
<feature type="domain" description="HTH cro/C1-type" evidence="2">
    <location>
        <begin position="13"/>
        <end position="68"/>
    </location>
</feature>
<dbReference type="SUPFAM" id="SSF47413">
    <property type="entry name" value="lambda repressor-like DNA-binding domains"/>
    <property type="match status" value="1"/>
</dbReference>
<dbReference type="SMART" id="SM00530">
    <property type="entry name" value="HTH_XRE"/>
    <property type="match status" value="1"/>
</dbReference>
<accession>A0ABV4WCY6</accession>